<reference evidence="2 3" key="1">
    <citation type="journal article" date="2012" name="Eukaryot. Cell">
        <title>Genome sequence of the Trichosporon asahii environmental strain CBS 8904.</title>
        <authorList>
            <person name="Yang R.Y."/>
            <person name="Li H.T."/>
            <person name="Zhu H."/>
            <person name="Zhou G.P."/>
            <person name="Wang M."/>
            <person name="Wang L."/>
        </authorList>
    </citation>
    <scope>NUCLEOTIDE SEQUENCE [LARGE SCALE GENOMIC DNA]</scope>
    <source>
        <strain evidence="2 3">CBS 8904</strain>
    </source>
</reference>
<feature type="region of interest" description="Disordered" evidence="1">
    <location>
        <begin position="207"/>
        <end position="297"/>
    </location>
</feature>
<keyword evidence="3" id="KW-1185">Reference proteome</keyword>
<feature type="compositionally biased region" description="Polar residues" evidence="1">
    <location>
        <begin position="251"/>
        <end position="260"/>
    </location>
</feature>
<dbReference type="Proteomes" id="UP000006757">
    <property type="component" value="Unassembled WGS sequence"/>
</dbReference>
<dbReference type="EMBL" id="AMBO01000354">
    <property type="protein sequence ID" value="EKC99968.1"/>
    <property type="molecule type" value="Genomic_DNA"/>
</dbReference>
<dbReference type="AlphaFoldDB" id="K1WEC2"/>
<gene>
    <name evidence="2" type="ORF">A1Q2_05732</name>
</gene>
<protein>
    <submittedName>
        <fullName evidence="2">Uncharacterized protein</fullName>
    </submittedName>
</protein>
<feature type="compositionally biased region" description="Basic and acidic residues" evidence="1">
    <location>
        <begin position="265"/>
        <end position="285"/>
    </location>
</feature>
<feature type="compositionally biased region" description="Low complexity" evidence="1">
    <location>
        <begin position="286"/>
        <end position="297"/>
    </location>
</feature>
<organism evidence="2 3">
    <name type="scientific">Trichosporon asahii var. asahii (strain CBS 8904)</name>
    <name type="common">Yeast</name>
    <dbReference type="NCBI Taxonomy" id="1220162"/>
    <lineage>
        <taxon>Eukaryota</taxon>
        <taxon>Fungi</taxon>
        <taxon>Dikarya</taxon>
        <taxon>Basidiomycota</taxon>
        <taxon>Agaricomycotina</taxon>
        <taxon>Tremellomycetes</taxon>
        <taxon>Trichosporonales</taxon>
        <taxon>Trichosporonaceae</taxon>
        <taxon>Trichosporon</taxon>
    </lineage>
</organism>
<evidence type="ECO:0000313" key="3">
    <source>
        <dbReference type="Proteomes" id="UP000006757"/>
    </source>
</evidence>
<comment type="caution">
    <text evidence="2">The sequence shown here is derived from an EMBL/GenBank/DDBJ whole genome shotgun (WGS) entry which is preliminary data.</text>
</comment>
<evidence type="ECO:0000256" key="1">
    <source>
        <dbReference type="SAM" id="MobiDB-lite"/>
    </source>
</evidence>
<evidence type="ECO:0000313" key="2">
    <source>
        <dbReference type="EMBL" id="EKC99968.1"/>
    </source>
</evidence>
<accession>K1WEC2</accession>
<dbReference type="HOGENOM" id="CLU_937461_0_0_1"/>
<dbReference type="InParanoid" id="K1WEC2"/>
<proteinExistence type="predicted"/>
<name>K1WEC2_TRIAC</name>
<sequence length="297" mass="33310">MPYIEYEPSFPRSQWPQASYFAPGMRDANWYTTIRFVAQRASRVVAKALREGHVASIDEADFSAAVLDIVLELADILRNNAEEDDRSVARSVDKWHMWIRKVVREVVKDARALFAANSIEALRRLDAWDAERREQMVLGCMDRVWIKLDTDEWFKTSDRCAYQVDEVHMLVERYGPDEGDKKRYWPGFVVDLDDLSTRTVLVDFKGQLHDPEPIPPRESALTSSAQALCASTGGSESPSSCSPRSAKSATGRSYSDSSVAVVTDPDARDADHEDHLSVEPAKADPSRAAAAPDECQQ</sequence>
<feature type="compositionally biased region" description="Low complexity" evidence="1">
    <location>
        <begin position="229"/>
        <end position="250"/>
    </location>
</feature>